<feature type="compositionally biased region" description="Pro residues" evidence="4">
    <location>
        <begin position="8"/>
        <end position="22"/>
    </location>
</feature>
<dbReference type="PANTHER" id="PTHR40137:SF2">
    <property type="entry name" value="PROTEIN GVPK 1"/>
    <property type="match status" value="1"/>
</dbReference>
<dbReference type="Pfam" id="PF05121">
    <property type="entry name" value="GvpK"/>
    <property type="match status" value="1"/>
</dbReference>
<keyword evidence="1" id="KW-0304">Gas vesicle</keyword>
<comment type="caution">
    <text evidence="5">The sequence shown here is derived from an EMBL/GenBank/DDBJ whole genome shotgun (WGS) entry which is preliminary data.</text>
</comment>
<evidence type="ECO:0000313" key="6">
    <source>
        <dbReference type="Proteomes" id="UP001604282"/>
    </source>
</evidence>
<name>A0ABW7BW94_9ACTN</name>
<comment type="similarity">
    <text evidence="3">Belongs to the gas vesicle GvpK family.</text>
</comment>
<accession>A0ABW7BW94</accession>
<evidence type="ECO:0000313" key="5">
    <source>
        <dbReference type="EMBL" id="MFG3191785.1"/>
    </source>
</evidence>
<dbReference type="PANTHER" id="PTHR40137">
    <property type="entry name" value="PROTEIN GVPK 1"/>
    <property type="match status" value="1"/>
</dbReference>
<dbReference type="EMBL" id="JBICZW010000015">
    <property type="protein sequence ID" value="MFG3191785.1"/>
    <property type="molecule type" value="Genomic_DNA"/>
</dbReference>
<feature type="region of interest" description="Disordered" evidence="4">
    <location>
        <begin position="1"/>
        <end position="27"/>
    </location>
</feature>
<evidence type="ECO:0000256" key="2">
    <source>
        <dbReference type="ARBA" id="ARBA00035108"/>
    </source>
</evidence>
<sequence length="139" mass="14750">MTGDGPRAPRPPAGSGPDPAPGPRGTEDVLAQAFRLVRAPPGDPAHTSPAHRVATDPERVGEDLLKLVLTLVELLRQLVERQALRRVDAGDLTEEQEEELGATLLALHDALAGLCAEHGYALEDLNLDLGPLGPLLPRE</sequence>
<keyword evidence="6" id="KW-1185">Reference proteome</keyword>
<gene>
    <name evidence="5" type="ORF">ACGFYS_22925</name>
</gene>
<proteinExistence type="inferred from homology"/>
<evidence type="ECO:0000256" key="4">
    <source>
        <dbReference type="SAM" id="MobiDB-lite"/>
    </source>
</evidence>
<evidence type="ECO:0000256" key="3">
    <source>
        <dbReference type="ARBA" id="ARBA00035659"/>
    </source>
</evidence>
<reference evidence="5 6" key="1">
    <citation type="submission" date="2024-10" db="EMBL/GenBank/DDBJ databases">
        <title>The Natural Products Discovery Center: Release of the First 8490 Sequenced Strains for Exploring Actinobacteria Biosynthetic Diversity.</title>
        <authorList>
            <person name="Kalkreuter E."/>
            <person name="Kautsar S.A."/>
            <person name="Yang D."/>
            <person name="Bader C.D."/>
            <person name="Teijaro C.N."/>
            <person name="Fluegel L."/>
            <person name="Davis C.M."/>
            <person name="Simpson J.R."/>
            <person name="Lauterbach L."/>
            <person name="Steele A.D."/>
            <person name="Gui C."/>
            <person name="Meng S."/>
            <person name="Li G."/>
            <person name="Viehrig K."/>
            <person name="Ye F."/>
            <person name="Su P."/>
            <person name="Kiefer A.F."/>
            <person name="Nichols A."/>
            <person name="Cepeda A.J."/>
            <person name="Yan W."/>
            <person name="Fan B."/>
            <person name="Jiang Y."/>
            <person name="Adhikari A."/>
            <person name="Zheng C.-J."/>
            <person name="Schuster L."/>
            <person name="Cowan T.M."/>
            <person name="Smanski M.J."/>
            <person name="Chevrette M.G."/>
            <person name="De Carvalho L.P.S."/>
            <person name="Shen B."/>
        </authorList>
    </citation>
    <scope>NUCLEOTIDE SEQUENCE [LARGE SCALE GENOMIC DNA]</scope>
    <source>
        <strain evidence="5 6">NPDC048229</strain>
    </source>
</reference>
<dbReference type="RefSeq" id="WP_392883603.1">
    <property type="nucleotide sequence ID" value="NZ_JBICZW010000015.1"/>
</dbReference>
<dbReference type="Proteomes" id="UP001604282">
    <property type="component" value="Unassembled WGS sequence"/>
</dbReference>
<protein>
    <submittedName>
        <fullName evidence="5">Gas vesicle protein K</fullName>
    </submittedName>
</protein>
<organism evidence="5 6">
    <name type="scientific">Streptomyces omiyaensis</name>
    <dbReference type="NCBI Taxonomy" id="68247"/>
    <lineage>
        <taxon>Bacteria</taxon>
        <taxon>Bacillati</taxon>
        <taxon>Actinomycetota</taxon>
        <taxon>Actinomycetes</taxon>
        <taxon>Kitasatosporales</taxon>
        <taxon>Streptomycetaceae</taxon>
        <taxon>Streptomyces</taxon>
    </lineage>
</organism>
<comment type="subcellular location">
    <subcellularLocation>
        <location evidence="2">Gas vesicle</location>
    </subcellularLocation>
</comment>
<evidence type="ECO:0000256" key="1">
    <source>
        <dbReference type="ARBA" id="ARBA00022987"/>
    </source>
</evidence>
<dbReference type="InterPro" id="IPR007805">
    <property type="entry name" value="GvpK"/>
</dbReference>